<dbReference type="InterPro" id="IPR011978">
    <property type="entry name" value="YgfB-like"/>
</dbReference>
<keyword evidence="3" id="KW-1185">Reference proteome</keyword>
<dbReference type="AlphaFoldDB" id="A0A410VHT1"/>
<dbReference type="NCBIfam" id="TIGR02292">
    <property type="entry name" value="ygfB_yecA"/>
    <property type="match status" value="1"/>
</dbReference>
<dbReference type="OrthoDB" id="7498017at2"/>
<evidence type="ECO:0000313" key="4">
    <source>
        <dbReference type="Proteomes" id="UP000625079"/>
    </source>
</evidence>
<reference evidence="1" key="1">
    <citation type="journal article" date="2014" name="Int. J. Syst. Evol. Microbiol.">
        <title>Complete genome sequence of Corynebacterium casei LMG S-19264T (=DSM 44701T), isolated from a smear-ripened cheese.</title>
        <authorList>
            <consortium name="US DOE Joint Genome Institute (JGI-PGF)"/>
            <person name="Walter F."/>
            <person name="Albersmeier A."/>
            <person name="Kalinowski J."/>
            <person name="Ruckert C."/>
        </authorList>
    </citation>
    <scope>NUCLEOTIDE SEQUENCE</scope>
    <source>
        <strain evidence="1">CGMCC 1.15034</strain>
    </source>
</reference>
<evidence type="ECO:0000313" key="1">
    <source>
        <dbReference type="EMBL" id="GGI34496.1"/>
    </source>
</evidence>
<evidence type="ECO:0000313" key="3">
    <source>
        <dbReference type="Proteomes" id="UP000593880"/>
    </source>
</evidence>
<dbReference type="EMBL" id="CP030058">
    <property type="protein sequence ID" value="QOZ64455.1"/>
    <property type="molecule type" value="Genomic_DNA"/>
</dbReference>
<geneLocation type="plasmid" evidence="2 3">
    <name>unnamed</name>
</geneLocation>
<dbReference type="RefSeq" id="WP_128969528.1">
    <property type="nucleotide sequence ID" value="NZ_BMHC01000045.1"/>
</dbReference>
<sequence length="196" mass="21690">MAAAEMPLEELERWLQARVDQQPAATNLPMLDGYVAAIVAGPVSMSPLDWICPLLAIDADAFNHSGTPEFAAISAVALRHNDISNTLSTAPDRFAPMHRRKPSGDVDPRPWCQGFYAAMRLKLLAWAPLLDTGNVNHGLLLPILLHCRDDQGRPLLGPPRSGRETKKFLRNAHADIPAAVEALRQYWMPIRYARAQ</sequence>
<evidence type="ECO:0000313" key="2">
    <source>
        <dbReference type="EMBL" id="QOZ64455.1"/>
    </source>
</evidence>
<dbReference type="SUPFAM" id="SSF101327">
    <property type="entry name" value="YgfB-like"/>
    <property type="match status" value="1"/>
</dbReference>
<keyword evidence="2" id="KW-0614">Plasmid</keyword>
<accession>A0A410VHT1</accession>
<reference evidence="2 3" key="2">
    <citation type="submission" date="2018-06" db="EMBL/GenBank/DDBJ databases">
        <title>Comparative genomics of rhizobia nodulating Arachis hypogaea in China.</title>
        <authorList>
            <person name="Li Y."/>
        </authorList>
    </citation>
    <scope>NUCLEOTIDE SEQUENCE [LARGE SCALE GENOMIC DNA]</scope>
    <source>
        <strain evidence="2 3">CCBAU 51658</strain>
        <plasmid evidence="2 3">unnamed</plasmid>
    </source>
</reference>
<reference evidence="1" key="3">
    <citation type="submission" date="2022-12" db="EMBL/GenBank/DDBJ databases">
        <authorList>
            <person name="Sun Q."/>
            <person name="Zhou Y."/>
        </authorList>
    </citation>
    <scope>NUCLEOTIDE SEQUENCE</scope>
    <source>
        <strain evidence="1">CGMCC 1.15034</strain>
    </source>
</reference>
<dbReference type="EMBL" id="BMHC01000045">
    <property type="protein sequence ID" value="GGI34496.1"/>
    <property type="molecule type" value="Genomic_DNA"/>
</dbReference>
<gene>
    <name evidence="1" type="ORF">GCM10010987_79670</name>
    <name evidence="2" type="ORF">XH86_37730</name>
</gene>
<dbReference type="InterPro" id="IPR036255">
    <property type="entry name" value="YgfB-like_sf"/>
</dbReference>
<dbReference type="Proteomes" id="UP000593880">
    <property type="component" value="Plasmid unnamed"/>
</dbReference>
<protein>
    <submittedName>
        <fullName evidence="2">YecA family protein</fullName>
    </submittedName>
</protein>
<proteinExistence type="predicted"/>
<name>A0A410VHT1_9BRAD</name>
<organism evidence="1 4">
    <name type="scientific">Bradyrhizobium guangdongense</name>
    <dbReference type="NCBI Taxonomy" id="1325090"/>
    <lineage>
        <taxon>Bacteria</taxon>
        <taxon>Pseudomonadati</taxon>
        <taxon>Pseudomonadota</taxon>
        <taxon>Alphaproteobacteria</taxon>
        <taxon>Hyphomicrobiales</taxon>
        <taxon>Nitrobacteraceae</taxon>
        <taxon>Bradyrhizobium</taxon>
    </lineage>
</organism>
<dbReference type="Pfam" id="PF03695">
    <property type="entry name" value="UPF0149"/>
    <property type="match status" value="1"/>
</dbReference>
<dbReference type="Proteomes" id="UP000625079">
    <property type="component" value="Unassembled WGS sequence"/>
</dbReference>